<feature type="signal peptide" evidence="8">
    <location>
        <begin position="1"/>
        <end position="20"/>
    </location>
</feature>
<dbReference type="Proteomes" id="UP001595530">
    <property type="component" value="Unassembled WGS sequence"/>
</dbReference>
<organism evidence="11 12">
    <name type="scientific">Undibacterium arcticum</name>
    <dbReference type="NCBI Taxonomy" id="1762892"/>
    <lineage>
        <taxon>Bacteria</taxon>
        <taxon>Pseudomonadati</taxon>
        <taxon>Pseudomonadota</taxon>
        <taxon>Betaproteobacteria</taxon>
        <taxon>Burkholderiales</taxon>
        <taxon>Oxalobacteraceae</taxon>
        <taxon>Undibacterium</taxon>
    </lineage>
</organism>
<sequence length="693" mass="76984">MNRHLISALALGLIAGVATAAEPLKTDMPKTAIAASTVASALASGIDVQTIDQSVRPQDDFFRYLNGKWLDATEIPADKSSWGSFYKLADDTQPQLRAIIEAAAQNPNNAASSEAQKIGDFYASFMDEKTVDELGLTPLDHELAKIRALKDKKELPSLIAHLQQIGVGAPYDFGVHQDARDSTKYVVDFAQSGLGMPDRDYYLKLDDAKLADARAKYLVHVEKMLTLAGDQNAAANARQIVALETELAKVQWTKVENRDPVKTYNKLDFAKLNALTPGYNWKSYLSASGIDGKVNYVIVSQPSYFTGFNKVLKNTSLATWKAYFEWHLVSAYAAALSKPFVDQNFAFYSTALRGVPENRPRWKRGVGLVQGSLGEVVGKLYVEKHFPAERKARMEALVQNLLAAYRQSIDTLDWMSPQTKQEAQTKLAKFTPKIGYPNKWRDYSSLQIVKGDLVGNMMRATQFANQYEINKLGKPIDRAEWGMTPQTVNAYYNPELNEIVFPAAILQPPFFDAKADDAVNYGAIGAVIGHEISHGFDDQGAQYDGDGNLRDWWSKDDHKNFAARTKMLVEQYNAFSPLPGYHVNGALTLGENIADNSGLAIAYKAYKLSLGGKDAPVIDGLTGEQRFYMGFAQVWRSKTRDQQVIVGIKSDPHSPDQFRTMGTLANQPGFYSAFDVKEGDKMYRAPNQRVIIW</sequence>
<comment type="similarity">
    <text evidence="2">Belongs to the peptidase M13 family.</text>
</comment>
<evidence type="ECO:0000313" key="12">
    <source>
        <dbReference type="Proteomes" id="UP001595530"/>
    </source>
</evidence>
<evidence type="ECO:0000259" key="9">
    <source>
        <dbReference type="Pfam" id="PF01431"/>
    </source>
</evidence>
<keyword evidence="5" id="KW-0378">Hydrolase</keyword>
<evidence type="ECO:0000256" key="2">
    <source>
        <dbReference type="ARBA" id="ARBA00007357"/>
    </source>
</evidence>
<feature type="chain" id="PRO_5047538681" evidence="8">
    <location>
        <begin position="21"/>
        <end position="693"/>
    </location>
</feature>
<name>A0ABV7FBB7_9BURK</name>
<dbReference type="Pfam" id="PF05649">
    <property type="entry name" value="Peptidase_M13_N"/>
    <property type="match status" value="1"/>
</dbReference>
<dbReference type="EMBL" id="JBHRTP010000111">
    <property type="protein sequence ID" value="MFC3111373.1"/>
    <property type="molecule type" value="Genomic_DNA"/>
</dbReference>
<keyword evidence="12" id="KW-1185">Reference proteome</keyword>
<dbReference type="CDD" id="cd08662">
    <property type="entry name" value="M13"/>
    <property type="match status" value="1"/>
</dbReference>
<evidence type="ECO:0000313" key="11">
    <source>
        <dbReference type="EMBL" id="MFC3111373.1"/>
    </source>
</evidence>
<dbReference type="Pfam" id="PF01431">
    <property type="entry name" value="Peptidase_M13"/>
    <property type="match status" value="1"/>
</dbReference>
<dbReference type="InterPro" id="IPR000718">
    <property type="entry name" value="Peptidase_M13"/>
</dbReference>
<dbReference type="PRINTS" id="PR00786">
    <property type="entry name" value="NEPRILYSIN"/>
</dbReference>
<dbReference type="InterPro" id="IPR024079">
    <property type="entry name" value="MetalloPept_cat_dom_sf"/>
</dbReference>
<dbReference type="PANTHER" id="PTHR11733:SF167">
    <property type="entry name" value="FI17812P1-RELATED"/>
    <property type="match status" value="1"/>
</dbReference>
<evidence type="ECO:0000256" key="7">
    <source>
        <dbReference type="ARBA" id="ARBA00023049"/>
    </source>
</evidence>
<dbReference type="InterPro" id="IPR042089">
    <property type="entry name" value="Peptidase_M13_dom_2"/>
</dbReference>
<comment type="cofactor">
    <cofactor evidence="1">
        <name>Zn(2+)</name>
        <dbReference type="ChEBI" id="CHEBI:29105"/>
    </cofactor>
</comment>
<accession>A0ABV7FBB7</accession>
<dbReference type="RefSeq" id="WP_390333484.1">
    <property type="nucleotide sequence ID" value="NZ_JBHRTP010000111.1"/>
</dbReference>
<evidence type="ECO:0000256" key="1">
    <source>
        <dbReference type="ARBA" id="ARBA00001947"/>
    </source>
</evidence>
<keyword evidence="3" id="KW-0645">Protease</keyword>
<comment type="caution">
    <text evidence="11">The sequence shown here is derived from an EMBL/GenBank/DDBJ whole genome shotgun (WGS) entry which is preliminary data.</text>
</comment>
<keyword evidence="7" id="KW-0482">Metalloprotease</keyword>
<protein>
    <submittedName>
        <fullName evidence="11">M13 family metallopeptidase</fullName>
    </submittedName>
</protein>
<keyword evidence="6" id="KW-0862">Zinc</keyword>
<evidence type="ECO:0000256" key="3">
    <source>
        <dbReference type="ARBA" id="ARBA00022670"/>
    </source>
</evidence>
<dbReference type="Gene3D" id="1.10.1380.10">
    <property type="entry name" value="Neutral endopeptidase , domain2"/>
    <property type="match status" value="1"/>
</dbReference>
<dbReference type="InterPro" id="IPR018497">
    <property type="entry name" value="Peptidase_M13_C"/>
</dbReference>
<feature type="domain" description="Peptidase M13 C-terminal" evidence="9">
    <location>
        <begin position="489"/>
        <end position="690"/>
    </location>
</feature>
<evidence type="ECO:0000256" key="8">
    <source>
        <dbReference type="SAM" id="SignalP"/>
    </source>
</evidence>
<dbReference type="SUPFAM" id="SSF55486">
    <property type="entry name" value="Metalloproteases ('zincins'), catalytic domain"/>
    <property type="match status" value="1"/>
</dbReference>
<evidence type="ECO:0000256" key="4">
    <source>
        <dbReference type="ARBA" id="ARBA00022723"/>
    </source>
</evidence>
<evidence type="ECO:0000256" key="6">
    <source>
        <dbReference type="ARBA" id="ARBA00022833"/>
    </source>
</evidence>
<dbReference type="PROSITE" id="PS51885">
    <property type="entry name" value="NEPRILYSIN"/>
    <property type="match status" value="1"/>
</dbReference>
<proteinExistence type="inferred from homology"/>
<evidence type="ECO:0000259" key="10">
    <source>
        <dbReference type="Pfam" id="PF05649"/>
    </source>
</evidence>
<feature type="domain" description="Peptidase M13 N-terminal" evidence="10">
    <location>
        <begin position="57"/>
        <end position="437"/>
    </location>
</feature>
<dbReference type="PANTHER" id="PTHR11733">
    <property type="entry name" value="ZINC METALLOPROTEASE FAMILY M13 NEPRILYSIN-RELATED"/>
    <property type="match status" value="1"/>
</dbReference>
<dbReference type="Gene3D" id="3.40.390.10">
    <property type="entry name" value="Collagenase (Catalytic Domain)"/>
    <property type="match status" value="1"/>
</dbReference>
<gene>
    <name evidence="11" type="ORF">ACFOFO_26100</name>
</gene>
<evidence type="ECO:0000256" key="5">
    <source>
        <dbReference type="ARBA" id="ARBA00022801"/>
    </source>
</evidence>
<keyword evidence="8" id="KW-0732">Signal</keyword>
<dbReference type="InterPro" id="IPR008753">
    <property type="entry name" value="Peptidase_M13_N"/>
</dbReference>
<reference evidence="12" key="1">
    <citation type="journal article" date="2019" name="Int. J. Syst. Evol. Microbiol.">
        <title>The Global Catalogue of Microorganisms (GCM) 10K type strain sequencing project: providing services to taxonomists for standard genome sequencing and annotation.</title>
        <authorList>
            <consortium name="The Broad Institute Genomics Platform"/>
            <consortium name="The Broad Institute Genome Sequencing Center for Infectious Disease"/>
            <person name="Wu L."/>
            <person name="Ma J."/>
        </authorList>
    </citation>
    <scope>NUCLEOTIDE SEQUENCE [LARGE SCALE GENOMIC DNA]</scope>
    <source>
        <strain evidence="12">KCTC 42986</strain>
    </source>
</reference>
<keyword evidence="4" id="KW-0479">Metal-binding</keyword>